<gene>
    <name evidence="1" type="ORF">JQN70_06425</name>
</gene>
<evidence type="ECO:0000313" key="2">
    <source>
        <dbReference type="Proteomes" id="UP001430172"/>
    </source>
</evidence>
<evidence type="ECO:0000313" key="1">
    <source>
        <dbReference type="EMBL" id="MBM6400012.1"/>
    </source>
</evidence>
<name>A0ABS2CJE4_9MICO</name>
<sequence>MTTGTLTAPVRPTPRAVGARGRRRLLFVAVLAVLALAATLGVRAAMVRADDVRSGTEAVTAQQFAARTGVKLTLLGVTGGGGMIEFRYQVVDPDKASLLLHQPDKRPVLVAEDSGQTLAMLSRPHNHKAELNLGGTYFFIMANTRNAIRDGTKVTVVVGDVRLEHVTAQA</sequence>
<dbReference type="EMBL" id="JAFDVD010000007">
    <property type="protein sequence ID" value="MBM6400012.1"/>
    <property type="molecule type" value="Genomic_DNA"/>
</dbReference>
<keyword evidence="2" id="KW-1185">Reference proteome</keyword>
<comment type="caution">
    <text evidence="1">The sequence shown here is derived from an EMBL/GenBank/DDBJ whole genome shotgun (WGS) entry which is preliminary data.</text>
</comment>
<organism evidence="1 2">
    <name type="scientific">Phycicoccus sonneratiae</name>
    <dbReference type="NCBI Taxonomy" id="2807628"/>
    <lineage>
        <taxon>Bacteria</taxon>
        <taxon>Bacillati</taxon>
        <taxon>Actinomycetota</taxon>
        <taxon>Actinomycetes</taxon>
        <taxon>Micrococcales</taxon>
        <taxon>Intrasporangiaceae</taxon>
        <taxon>Phycicoccus</taxon>
    </lineage>
</organism>
<dbReference type="RefSeq" id="WP_204130492.1">
    <property type="nucleotide sequence ID" value="NZ_JAFDVD010000007.1"/>
</dbReference>
<protein>
    <submittedName>
        <fullName evidence="1">Uncharacterized protein</fullName>
    </submittedName>
</protein>
<dbReference type="Proteomes" id="UP001430172">
    <property type="component" value="Unassembled WGS sequence"/>
</dbReference>
<accession>A0ABS2CJE4</accession>
<proteinExistence type="predicted"/>
<reference evidence="1" key="1">
    <citation type="submission" date="2021-02" db="EMBL/GenBank/DDBJ databases">
        <title>Phycicoccus sp. MQZ13P-5T, whole genome shotgun sequence.</title>
        <authorList>
            <person name="Tuo L."/>
        </authorList>
    </citation>
    <scope>NUCLEOTIDE SEQUENCE</scope>
    <source>
        <strain evidence="1">MQZ13P-5</strain>
    </source>
</reference>